<dbReference type="Pfam" id="PF03107">
    <property type="entry name" value="C1_2"/>
    <property type="match status" value="3"/>
</dbReference>
<dbReference type="EMBL" id="LR746265">
    <property type="protein sequence ID" value="CAA7391193.1"/>
    <property type="molecule type" value="Genomic_DNA"/>
</dbReference>
<feature type="region of interest" description="Disordered" evidence="2">
    <location>
        <begin position="178"/>
        <end position="214"/>
    </location>
</feature>
<evidence type="ECO:0000256" key="1">
    <source>
        <dbReference type="ARBA" id="ARBA00022737"/>
    </source>
</evidence>
<dbReference type="OrthoDB" id="1884766at2759"/>
<feature type="domain" description="DC1" evidence="3">
    <location>
        <begin position="123"/>
        <end position="170"/>
    </location>
</feature>
<organism evidence="4 5">
    <name type="scientific">Spirodela intermedia</name>
    <name type="common">Intermediate duckweed</name>
    <dbReference type="NCBI Taxonomy" id="51605"/>
    <lineage>
        <taxon>Eukaryota</taxon>
        <taxon>Viridiplantae</taxon>
        <taxon>Streptophyta</taxon>
        <taxon>Embryophyta</taxon>
        <taxon>Tracheophyta</taxon>
        <taxon>Spermatophyta</taxon>
        <taxon>Magnoliopsida</taxon>
        <taxon>Liliopsida</taxon>
        <taxon>Araceae</taxon>
        <taxon>Lemnoideae</taxon>
        <taxon>Spirodela</taxon>
    </lineage>
</organism>
<gene>
    <name evidence="4" type="ORF">SI8410_02002550</name>
</gene>
<evidence type="ECO:0000313" key="5">
    <source>
        <dbReference type="Proteomes" id="UP000663760"/>
    </source>
</evidence>
<dbReference type="Proteomes" id="UP000663760">
    <property type="component" value="Chromosome 2"/>
</dbReference>
<feature type="compositionally biased region" description="Low complexity" evidence="2">
    <location>
        <begin position="325"/>
        <end position="348"/>
    </location>
</feature>
<accession>A0A7I8K2H0</accession>
<feature type="domain" description="DC1" evidence="3">
    <location>
        <begin position="14"/>
        <end position="56"/>
    </location>
</feature>
<keyword evidence="5" id="KW-1185">Reference proteome</keyword>
<dbReference type="PANTHER" id="PTHR46288:SF80">
    <property type="entry name" value="CYSTEINE_HISTIDINE-RICH C1 DOMAIN FAMILY PROTEIN"/>
    <property type="match status" value="1"/>
</dbReference>
<proteinExistence type="predicted"/>
<feature type="domain" description="DC1" evidence="3">
    <location>
        <begin position="65"/>
        <end position="113"/>
    </location>
</feature>
<keyword evidence="1" id="KW-0677">Repeat</keyword>
<sequence length="364" mass="37460">MGRLEHEPVIQHVSHTHPLELSCVQRAPACACCGVQSGGWNYACKGCGFFLHISCAKMPRLIDHPSHPSHALVLLPAPAYPEGSFNCDACGRSGKGFSYHCAHCHVDLHALCATMPLSVAHQAHHHPLTLGFSPPYECRGFSCDICGHIGSNHWLYRCALCEFDAHLSCATANAAPPQRPAAAGGYRPPQQRPQQVAAVGMAAPPPRVNPAAAGPPRMGNNIVTANALVRAAVQGLVGVTVGFLPSQQRPQQVAAVGMVAPRPRVNPAAAGPPPMGNNIVTANNLVGPAVQGFVEGSTPQVGQTFAQSVAGDAGADNGGWSADNGGWSADDGGWSADDGGWSADDGGWSADGGGVDAESADGGH</sequence>
<name>A0A7I8K2H0_SPIIN</name>
<protein>
    <recommendedName>
        <fullName evidence="3">DC1 domain-containing protein</fullName>
    </recommendedName>
</protein>
<feature type="region of interest" description="Disordered" evidence="2">
    <location>
        <begin position="310"/>
        <end position="364"/>
    </location>
</feature>
<dbReference type="SUPFAM" id="SSF57889">
    <property type="entry name" value="Cysteine-rich domain"/>
    <property type="match status" value="1"/>
</dbReference>
<reference evidence="4" key="1">
    <citation type="submission" date="2020-02" db="EMBL/GenBank/DDBJ databases">
        <authorList>
            <person name="Scholz U."/>
            <person name="Mascher M."/>
            <person name="Fiebig A."/>
        </authorList>
    </citation>
    <scope>NUCLEOTIDE SEQUENCE</scope>
</reference>
<evidence type="ECO:0000256" key="2">
    <source>
        <dbReference type="SAM" id="MobiDB-lite"/>
    </source>
</evidence>
<dbReference type="InterPro" id="IPR046349">
    <property type="entry name" value="C1-like_sf"/>
</dbReference>
<evidence type="ECO:0000313" key="4">
    <source>
        <dbReference type="EMBL" id="CAA7391193.1"/>
    </source>
</evidence>
<dbReference type="InterPro" id="IPR004146">
    <property type="entry name" value="DC1"/>
</dbReference>
<dbReference type="AlphaFoldDB" id="A0A7I8K2H0"/>
<dbReference type="PANTHER" id="PTHR46288">
    <property type="entry name" value="PHORBOL-ESTER/DAG-TYPE DOMAIN-CONTAINING PROTEIN"/>
    <property type="match status" value="1"/>
</dbReference>
<evidence type="ECO:0000259" key="3">
    <source>
        <dbReference type="Pfam" id="PF03107"/>
    </source>
</evidence>
<feature type="compositionally biased region" description="Low complexity" evidence="2">
    <location>
        <begin position="178"/>
        <end position="195"/>
    </location>
</feature>